<sequence>MRNCNAQTALQFLFFTKIQERTILMKRRKKKSSLRTFMALAAIILLLLLVFLPEYMDQPIFTWIAVTGIVVSFLLVLVPLFPKMVRHIPAGKQKPAHHADCPEKISDLETLLWRQISFQITGKLKSAYPEATWDFTRRPNADRLLSGKTLRIRTFHTADYNFAEVFMDAYGNLNLTMMTVESLMPRRKGAPSDESPQADPKSWYTLIGKPLLLNLIEDLQARGHQKLFINEAGEIFILNGDTPEIKAAFEHFPPKSCWNALIDIFIHDELNAKETENTLELSWT</sequence>
<evidence type="ECO:0000256" key="1">
    <source>
        <dbReference type="SAM" id="Phobius"/>
    </source>
</evidence>
<keyword evidence="3" id="KW-1185">Reference proteome</keyword>
<evidence type="ECO:0000313" key="2">
    <source>
        <dbReference type="EMBL" id="EET59056.1"/>
    </source>
</evidence>
<accession>C6LJX8</accession>
<keyword evidence="1" id="KW-0812">Transmembrane</keyword>
<evidence type="ECO:0008006" key="4">
    <source>
        <dbReference type="Google" id="ProtNLM"/>
    </source>
</evidence>
<comment type="caution">
    <text evidence="2">The sequence shown here is derived from an EMBL/GenBank/DDBJ whole genome shotgun (WGS) entry which is preliminary data.</text>
</comment>
<name>C6LJX8_9FIRM</name>
<dbReference type="EMBL" id="ACCL02000022">
    <property type="protein sequence ID" value="EET59056.1"/>
    <property type="molecule type" value="Genomic_DNA"/>
</dbReference>
<keyword evidence="1" id="KW-1133">Transmembrane helix</keyword>
<feature type="transmembrane region" description="Helical" evidence="1">
    <location>
        <begin position="60"/>
        <end position="81"/>
    </location>
</feature>
<feature type="transmembrane region" description="Helical" evidence="1">
    <location>
        <begin position="34"/>
        <end position="54"/>
    </location>
</feature>
<keyword evidence="1" id="KW-0472">Membrane</keyword>
<proteinExistence type="predicted"/>
<dbReference type="STRING" id="168384.SAMN05660368_03367"/>
<dbReference type="Proteomes" id="UP000005561">
    <property type="component" value="Unassembled WGS sequence"/>
</dbReference>
<dbReference type="AlphaFoldDB" id="C6LJX8"/>
<dbReference type="eggNOG" id="ENOG502ZC1Q">
    <property type="taxonomic scope" value="Bacteria"/>
</dbReference>
<organism evidence="2 3">
    <name type="scientific">Marvinbryantia formatexigens DSM 14469</name>
    <dbReference type="NCBI Taxonomy" id="478749"/>
    <lineage>
        <taxon>Bacteria</taxon>
        <taxon>Bacillati</taxon>
        <taxon>Bacillota</taxon>
        <taxon>Clostridia</taxon>
        <taxon>Lachnospirales</taxon>
        <taxon>Lachnospiraceae</taxon>
        <taxon>Marvinbryantia</taxon>
    </lineage>
</organism>
<gene>
    <name evidence="2" type="ORF">BRYFOR_08965</name>
</gene>
<protein>
    <recommendedName>
        <fullName evidence="4">DUF3137 domain-containing protein</fullName>
    </recommendedName>
</protein>
<reference evidence="2" key="1">
    <citation type="submission" date="2009-07" db="EMBL/GenBank/DDBJ databases">
        <authorList>
            <person name="Weinstock G."/>
            <person name="Sodergren E."/>
            <person name="Clifton S."/>
            <person name="Fulton L."/>
            <person name="Fulton B."/>
            <person name="Courtney L."/>
            <person name="Fronick C."/>
            <person name="Harrison M."/>
            <person name="Strong C."/>
            <person name="Farmer C."/>
            <person name="Delahaunty K."/>
            <person name="Markovic C."/>
            <person name="Hall O."/>
            <person name="Minx P."/>
            <person name="Tomlinson C."/>
            <person name="Mitreva M."/>
            <person name="Nelson J."/>
            <person name="Hou S."/>
            <person name="Wollam A."/>
            <person name="Pepin K.H."/>
            <person name="Johnson M."/>
            <person name="Bhonagiri V."/>
            <person name="Nash W.E."/>
            <person name="Warren W."/>
            <person name="Chinwalla A."/>
            <person name="Mardis E.R."/>
            <person name="Wilson R.K."/>
        </authorList>
    </citation>
    <scope>NUCLEOTIDE SEQUENCE [LARGE SCALE GENOMIC DNA]</scope>
    <source>
        <strain evidence="2">DSM 14469</strain>
    </source>
</reference>
<evidence type="ECO:0000313" key="3">
    <source>
        <dbReference type="Proteomes" id="UP000005561"/>
    </source>
</evidence>